<evidence type="ECO:0000256" key="1">
    <source>
        <dbReference type="ARBA" id="ARBA00023125"/>
    </source>
</evidence>
<dbReference type="SUPFAM" id="SSF56349">
    <property type="entry name" value="DNA breaking-rejoining enzymes"/>
    <property type="match status" value="1"/>
</dbReference>
<dbReference type="InterPro" id="IPR011010">
    <property type="entry name" value="DNA_brk_join_enz"/>
</dbReference>
<dbReference type="PANTHER" id="PTHR34605">
    <property type="entry name" value="PHAGE_INTEGRASE DOMAIN-CONTAINING PROTEIN"/>
    <property type="match status" value="1"/>
</dbReference>
<dbReference type="GO" id="GO:0015074">
    <property type="term" value="P:DNA integration"/>
    <property type="evidence" value="ECO:0007669"/>
    <property type="project" value="InterPro"/>
</dbReference>
<evidence type="ECO:0000313" key="4">
    <source>
        <dbReference type="EMBL" id="KAJ3783467.1"/>
    </source>
</evidence>
<keyword evidence="2" id="KW-0233">DNA recombination</keyword>
<evidence type="ECO:0008006" key="6">
    <source>
        <dbReference type="Google" id="ProtNLM"/>
    </source>
</evidence>
<dbReference type="EMBL" id="MU793418">
    <property type="protein sequence ID" value="KAJ3783467.1"/>
    <property type="molecule type" value="Genomic_DNA"/>
</dbReference>
<proteinExistence type="predicted"/>
<keyword evidence="5" id="KW-1185">Reference proteome</keyword>
<dbReference type="Gene3D" id="1.10.443.10">
    <property type="entry name" value="Intergrase catalytic core"/>
    <property type="match status" value="1"/>
</dbReference>
<dbReference type="AlphaFoldDB" id="A0AA38NIA7"/>
<sequence>MPLVWLVTLLATYLGFSFSCVWVSSSNNALADAASRFQYKRLFQLAPPPQSQAVLSEIPSYWYETHPDDSPQVAFFLWHGLASSTRKTYSTGQKSFIEFARLHPELLESPGQFLPASSSVLKEWVASLGMRALQPKTIKAYLSSIRSMHVDADLPFDACESITLQRIIRGIKRYYGEKGRNPKLPITLDILRAITAPAISVKLAWSTLFRTGEFTLGEHESFDPAVHLTRDSIQFLPSFDCPTYIRITLPSSKTDPFRCSVTLIIAAFPHLPTCPVSTLKRADGFPLRRSSFISTLKQRIAAVNLDASRFSGHSFRRGAASSAAAAGYSDYEIQLLGCWHSDAYKLYLDVAVDRMLHLSARLHGASAPAQPPGPLDLPFASVVA</sequence>
<dbReference type="InterPro" id="IPR052925">
    <property type="entry name" value="Phage_Integrase-like_Recomb"/>
</dbReference>
<evidence type="ECO:0000256" key="2">
    <source>
        <dbReference type="ARBA" id="ARBA00023172"/>
    </source>
</evidence>
<dbReference type="Proteomes" id="UP001163798">
    <property type="component" value="Unassembled WGS sequence"/>
</dbReference>
<dbReference type="InterPro" id="IPR013762">
    <property type="entry name" value="Integrase-like_cat_sf"/>
</dbReference>
<evidence type="ECO:0000256" key="3">
    <source>
        <dbReference type="SAM" id="SignalP"/>
    </source>
</evidence>
<accession>A0AA38NIA7</accession>
<keyword evidence="3" id="KW-0732">Signal</keyword>
<protein>
    <recommendedName>
        <fullName evidence="6">DNA breaking-rejoining enzyme</fullName>
    </recommendedName>
</protein>
<gene>
    <name evidence="4" type="ORF">GGU10DRAFT_273509</name>
</gene>
<feature type="signal peptide" evidence="3">
    <location>
        <begin position="1"/>
        <end position="19"/>
    </location>
</feature>
<organism evidence="4 5">
    <name type="scientific">Lentinula aff. detonsa</name>
    <dbReference type="NCBI Taxonomy" id="2804958"/>
    <lineage>
        <taxon>Eukaryota</taxon>
        <taxon>Fungi</taxon>
        <taxon>Dikarya</taxon>
        <taxon>Basidiomycota</taxon>
        <taxon>Agaricomycotina</taxon>
        <taxon>Agaricomycetes</taxon>
        <taxon>Agaricomycetidae</taxon>
        <taxon>Agaricales</taxon>
        <taxon>Marasmiineae</taxon>
        <taxon>Omphalotaceae</taxon>
        <taxon>Lentinula</taxon>
    </lineage>
</organism>
<dbReference type="GO" id="GO:0003677">
    <property type="term" value="F:DNA binding"/>
    <property type="evidence" value="ECO:0007669"/>
    <property type="project" value="UniProtKB-KW"/>
</dbReference>
<dbReference type="GO" id="GO:0006310">
    <property type="term" value="P:DNA recombination"/>
    <property type="evidence" value="ECO:0007669"/>
    <property type="project" value="UniProtKB-KW"/>
</dbReference>
<dbReference type="PANTHER" id="PTHR34605:SF3">
    <property type="entry name" value="P CELL-TYPE AGGLUTINATION PROTEIN MAP4-LIKE-RELATED"/>
    <property type="match status" value="1"/>
</dbReference>
<evidence type="ECO:0000313" key="5">
    <source>
        <dbReference type="Proteomes" id="UP001163798"/>
    </source>
</evidence>
<dbReference type="SUPFAM" id="SSF47823">
    <property type="entry name" value="lambda integrase-like, N-terminal domain"/>
    <property type="match status" value="1"/>
</dbReference>
<keyword evidence="1" id="KW-0238">DNA-binding</keyword>
<dbReference type="Gene3D" id="1.10.150.130">
    <property type="match status" value="1"/>
</dbReference>
<dbReference type="InterPro" id="IPR010998">
    <property type="entry name" value="Integrase_recombinase_N"/>
</dbReference>
<name>A0AA38NIA7_9AGAR</name>
<comment type="caution">
    <text evidence="4">The sequence shown here is derived from an EMBL/GenBank/DDBJ whole genome shotgun (WGS) entry which is preliminary data.</text>
</comment>
<reference evidence="4" key="1">
    <citation type="submission" date="2022-08" db="EMBL/GenBank/DDBJ databases">
        <authorList>
            <consortium name="DOE Joint Genome Institute"/>
            <person name="Min B."/>
            <person name="Riley R."/>
            <person name="Sierra-Patev S."/>
            <person name="Naranjo-Ortiz M."/>
            <person name="Looney B."/>
            <person name="Konkel Z."/>
            <person name="Slot J.C."/>
            <person name="Sakamoto Y."/>
            <person name="Steenwyk J.L."/>
            <person name="Rokas A."/>
            <person name="Carro J."/>
            <person name="Camarero S."/>
            <person name="Ferreira P."/>
            <person name="Molpeceres G."/>
            <person name="Ruiz-Duenas F.J."/>
            <person name="Serrano A."/>
            <person name="Henrissat B."/>
            <person name="Drula E."/>
            <person name="Hughes K.W."/>
            <person name="Mata J.L."/>
            <person name="Ishikawa N.K."/>
            <person name="Vargas-Isla R."/>
            <person name="Ushijima S."/>
            <person name="Smith C.A."/>
            <person name="Ahrendt S."/>
            <person name="Andreopoulos W."/>
            <person name="He G."/>
            <person name="Labutti K."/>
            <person name="Lipzen A."/>
            <person name="Ng V."/>
            <person name="Sandor L."/>
            <person name="Barry K."/>
            <person name="Martinez A.T."/>
            <person name="Xiao Y."/>
            <person name="Gibbons J.G."/>
            <person name="Terashima K."/>
            <person name="Hibbett D.S."/>
            <person name="Grigoriev I.V."/>
        </authorList>
    </citation>
    <scope>NUCLEOTIDE SEQUENCE</scope>
    <source>
        <strain evidence="4">TFB10291</strain>
    </source>
</reference>
<feature type="chain" id="PRO_5041270677" description="DNA breaking-rejoining enzyme" evidence="3">
    <location>
        <begin position="20"/>
        <end position="384"/>
    </location>
</feature>